<comment type="catalytic activity">
    <reaction evidence="8">
        <text>N-terminal S-1,2-diacyl-sn-glyceryl-L-cysteinyl-[lipoprotein] + a glycerophospholipid = N-acyl-S-1,2-diacyl-sn-glyceryl-L-cysteinyl-[lipoprotein] + a 2-acyl-sn-glycero-3-phospholipid + H(+)</text>
        <dbReference type="Rhea" id="RHEA:48228"/>
        <dbReference type="Rhea" id="RHEA-COMP:14681"/>
        <dbReference type="Rhea" id="RHEA-COMP:14684"/>
        <dbReference type="ChEBI" id="CHEBI:15378"/>
        <dbReference type="ChEBI" id="CHEBI:136912"/>
        <dbReference type="ChEBI" id="CHEBI:140656"/>
        <dbReference type="ChEBI" id="CHEBI:140657"/>
        <dbReference type="ChEBI" id="CHEBI:140660"/>
        <dbReference type="EC" id="2.3.1.269"/>
    </reaction>
</comment>
<evidence type="ECO:0000313" key="11">
    <source>
        <dbReference type="Proteomes" id="UP001464923"/>
    </source>
</evidence>
<feature type="transmembrane region" description="Helical" evidence="8">
    <location>
        <begin position="180"/>
        <end position="198"/>
    </location>
</feature>
<comment type="caution">
    <text evidence="10">The sequence shown here is derived from an EMBL/GenBank/DDBJ whole genome shotgun (WGS) entry which is preliminary data.</text>
</comment>
<dbReference type="InterPro" id="IPR036526">
    <property type="entry name" value="C-N_Hydrolase_sf"/>
</dbReference>
<feature type="domain" description="CN hydrolase" evidence="9">
    <location>
        <begin position="208"/>
        <end position="454"/>
    </location>
</feature>
<dbReference type="Pfam" id="PF00795">
    <property type="entry name" value="CN_hydrolase"/>
    <property type="match status" value="1"/>
</dbReference>
<feature type="transmembrane region" description="Helical" evidence="8">
    <location>
        <begin position="112"/>
        <end position="130"/>
    </location>
</feature>
<comment type="similarity">
    <text evidence="8">Belongs to the CN hydrolase family. Apolipoprotein N-acyltransferase subfamily.</text>
</comment>
<evidence type="ECO:0000256" key="8">
    <source>
        <dbReference type="HAMAP-Rule" id="MF_01148"/>
    </source>
</evidence>
<keyword evidence="11" id="KW-1185">Reference proteome</keyword>
<keyword evidence="4 8" id="KW-0812">Transmembrane</keyword>
<name>A0ABV1JP36_9PSEU</name>
<feature type="transmembrane region" description="Helical" evidence="8">
    <location>
        <begin position="83"/>
        <end position="105"/>
    </location>
</feature>
<proteinExistence type="inferred from homology"/>
<evidence type="ECO:0000256" key="5">
    <source>
        <dbReference type="ARBA" id="ARBA00022989"/>
    </source>
</evidence>
<dbReference type="GO" id="GO:0016746">
    <property type="term" value="F:acyltransferase activity"/>
    <property type="evidence" value="ECO:0007669"/>
    <property type="project" value="UniProtKB-KW"/>
</dbReference>
<keyword evidence="5 8" id="KW-1133">Transmembrane helix</keyword>
<evidence type="ECO:0000256" key="1">
    <source>
        <dbReference type="ARBA" id="ARBA00004651"/>
    </source>
</evidence>
<dbReference type="CDD" id="cd07571">
    <property type="entry name" value="ALP_N-acyl_transferase"/>
    <property type="match status" value="1"/>
</dbReference>
<evidence type="ECO:0000259" key="9">
    <source>
        <dbReference type="PROSITE" id="PS50263"/>
    </source>
</evidence>
<evidence type="ECO:0000256" key="4">
    <source>
        <dbReference type="ARBA" id="ARBA00022692"/>
    </source>
</evidence>
<comment type="pathway">
    <text evidence="8">Protein modification; lipoprotein biosynthesis (N-acyl transfer).</text>
</comment>
<dbReference type="SUPFAM" id="SSF56317">
    <property type="entry name" value="Carbon-nitrogen hydrolase"/>
    <property type="match status" value="1"/>
</dbReference>
<dbReference type="InterPro" id="IPR003010">
    <property type="entry name" value="C-N_Hydrolase"/>
</dbReference>
<keyword evidence="6 8" id="KW-0472">Membrane</keyword>
<dbReference type="InterPro" id="IPR045378">
    <property type="entry name" value="LNT_N"/>
</dbReference>
<evidence type="ECO:0000313" key="10">
    <source>
        <dbReference type="EMBL" id="MEQ3537701.1"/>
    </source>
</evidence>
<feature type="transmembrane region" description="Helical" evidence="8">
    <location>
        <begin position="53"/>
        <end position="71"/>
    </location>
</feature>
<keyword evidence="7 8" id="KW-0012">Acyltransferase</keyword>
<dbReference type="PROSITE" id="PS50263">
    <property type="entry name" value="CN_HYDROLASE"/>
    <property type="match status" value="1"/>
</dbReference>
<keyword evidence="3 8" id="KW-0808">Transferase</keyword>
<accession>A0ABV1JP36</accession>
<dbReference type="NCBIfam" id="TIGR00546">
    <property type="entry name" value="lnt"/>
    <property type="match status" value="1"/>
</dbReference>
<gene>
    <name evidence="8 10" type="primary">lnt</name>
    <name evidence="10" type="ORF">WHI96_02630</name>
</gene>
<feature type="transmembrane region" description="Helical" evidence="8">
    <location>
        <begin position="464"/>
        <end position="486"/>
    </location>
</feature>
<evidence type="ECO:0000256" key="6">
    <source>
        <dbReference type="ARBA" id="ARBA00023136"/>
    </source>
</evidence>
<evidence type="ECO:0000256" key="2">
    <source>
        <dbReference type="ARBA" id="ARBA00022475"/>
    </source>
</evidence>
<dbReference type="EMBL" id="JBEDNP010000001">
    <property type="protein sequence ID" value="MEQ3537701.1"/>
    <property type="molecule type" value="Genomic_DNA"/>
</dbReference>
<feature type="transmembrane region" description="Helical" evidence="8">
    <location>
        <begin position="5"/>
        <end position="23"/>
    </location>
</feature>
<protein>
    <recommendedName>
        <fullName evidence="8">Apolipoprotein N-acyltransferase</fullName>
        <shortName evidence="8">ALP N-acyltransferase</shortName>
        <ecNumber evidence="8">2.3.1.269</ecNumber>
    </recommendedName>
</protein>
<keyword evidence="2 8" id="KW-1003">Cell membrane</keyword>
<dbReference type="PANTHER" id="PTHR38686:SF1">
    <property type="entry name" value="APOLIPOPROTEIN N-ACYLTRANSFERASE"/>
    <property type="match status" value="1"/>
</dbReference>
<dbReference type="Gene3D" id="3.60.110.10">
    <property type="entry name" value="Carbon-nitrogen hydrolase"/>
    <property type="match status" value="1"/>
</dbReference>
<comment type="subcellular location">
    <subcellularLocation>
        <location evidence="1 8">Cell membrane</location>
        <topology evidence="1 8">Multi-pass membrane protein</topology>
    </subcellularLocation>
</comment>
<evidence type="ECO:0000256" key="7">
    <source>
        <dbReference type="ARBA" id="ARBA00023315"/>
    </source>
</evidence>
<dbReference type="EC" id="2.3.1.269" evidence="8"/>
<dbReference type="HAMAP" id="MF_01148">
    <property type="entry name" value="Lnt"/>
    <property type="match status" value="1"/>
</dbReference>
<dbReference type="Proteomes" id="UP001464923">
    <property type="component" value="Unassembled WGS sequence"/>
</dbReference>
<comment type="function">
    <text evidence="8">Catalyzes the phospholipid dependent N-acylation of the N-terminal cysteine of apolipoprotein, the last step in lipoprotein maturation.</text>
</comment>
<dbReference type="PANTHER" id="PTHR38686">
    <property type="entry name" value="APOLIPOPROTEIN N-ACYLTRANSFERASE"/>
    <property type="match status" value="1"/>
</dbReference>
<feature type="transmembrane region" description="Helical" evidence="8">
    <location>
        <begin position="29"/>
        <end position="46"/>
    </location>
</feature>
<dbReference type="RefSeq" id="WP_345641169.1">
    <property type="nucleotide sequence ID" value="NZ_BAABLY010000005.1"/>
</dbReference>
<sequence length="498" mass="52525">MVKALALRIAAVVVGGVLLHLAFPPRTVWWTAIVAFALLWWALSGVRVRRAALLGAVFGFAFYLAHLMWIQEFLGRDYGPFPWVGLSLVMAGFPALGGALVALAARLPAAPVWGALAFAAQEWLQSRFPLNGFPWGRVAFGQVEGPFLPLAAIGGAPLVSVAVVAAGFCAAAFLQRPRRIVGLVPVAAVVLVLLAVPTPPVDAQDGTRTVAVVQGNAPDIGLGLFTAGRTLRANSLAETSVLIDRVRSGAVPRPDLVVWPESSLSTDGVDPAVDRVVDALGVPFLVGTNYEASATDTENAVAVWNPVTGVGERYAKQELVPFGERIPLRAVTQYLTPFVALSDFTPGTAPAVLPVAGTRVATAICYETAYDHVLRDGVADGGALLVVPTNNAWYGRGEMTWQHLAMSRLRAVEHGRAAVVAALSGASAVIRPDGSVVAETALYTADTLVEQVPLRTDPTFATRWGAWFEHGLALAGLLAAAAGYLLRRRELNRTSTGA</sequence>
<dbReference type="InterPro" id="IPR004563">
    <property type="entry name" value="Apolipo_AcylTrfase"/>
</dbReference>
<feature type="transmembrane region" description="Helical" evidence="8">
    <location>
        <begin position="150"/>
        <end position="173"/>
    </location>
</feature>
<dbReference type="Pfam" id="PF20154">
    <property type="entry name" value="LNT_N"/>
    <property type="match status" value="1"/>
</dbReference>
<evidence type="ECO:0000256" key="3">
    <source>
        <dbReference type="ARBA" id="ARBA00022679"/>
    </source>
</evidence>
<organism evidence="10 11">
    <name type="scientific">Pseudonocardia tropica</name>
    <dbReference type="NCBI Taxonomy" id="681289"/>
    <lineage>
        <taxon>Bacteria</taxon>
        <taxon>Bacillati</taxon>
        <taxon>Actinomycetota</taxon>
        <taxon>Actinomycetes</taxon>
        <taxon>Pseudonocardiales</taxon>
        <taxon>Pseudonocardiaceae</taxon>
        <taxon>Pseudonocardia</taxon>
    </lineage>
</organism>
<reference evidence="10 11" key="1">
    <citation type="submission" date="2024-03" db="EMBL/GenBank/DDBJ databases">
        <title>Draft genome sequence of Pseudonocardia tropica JCM 19149.</title>
        <authorList>
            <person name="Butdee W."/>
            <person name="Duangmal K."/>
        </authorList>
    </citation>
    <scope>NUCLEOTIDE SEQUENCE [LARGE SCALE GENOMIC DNA]</scope>
    <source>
        <strain evidence="10 11">JCM 19149</strain>
    </source>
</reference>